<evidence type="ECO:0000256" key="1">
    <source>
        <dbReference type="PIRSR" id="PIRSR613078-2"/>
    </source>
</evidence>
<sequence>MKTLYLMRHGQTLFNQLGKIQGACDSPLTQLGITQAQQAKAYFQMNQIVFDEVYASTQERAVDTAKIVAECEEVISKKGLKEWNFGIFEGESERLNPKHQPGETSYGNFFVPYGGEGADDVQLRMYNTIKQMMESTPGDTILAVSHGGAMYRFIQKIVPEEIVSTLKFSNCCILVFEFEKETVTFREIIHPTTLIS</sequence>
<dbReference type="eggNOG" id="COG0406">
    <property type="taxonomic scope" value="Bacteria"/>
</dbReference>
<dbReference type="Gene3D" id="3.40.50.1240">
    <property type="entry name" value="Phosphoglycerate mutase-like"/>
    <property type="match status" value="1"/>
</dbReference>
<dbReference type="PROSITE" id="PS00175">
    <property type="entry name" value="PG_MUTASE"/>
    <property type="match status" value="1"/>
</dbReference>
<dbReference type="InterPro" id="IPR013078">
    <property type="entry name" value="His_Pase_superF_clade-1"/>
</dbReference>
<dbReference type="AlphaFoldDB" id="S0NNM8"/>
<dbReference type="InterPro" id="IPR001345">
    <property type="entry name" value="PG/BPGM_mutase_AS"/>
</dbReference>
<dbReference type="SMART" id="SM00855">
    <property type="entry name" value="PGAM"/>
    <property type="match status" value="1"/>
</dbReference>
<dbReference type="Proteomes" id="UP000015961">
    <property type="component" value="Unassembled WGS sequence"/>
</dbReference>
<feature type="binding site" evidence="1">
    <location>
        <begin position="8"/>
        <end position="15"/>
    </location>
    <ligand>
        <name>substrate</name>
    </ligand>
</feature>
<dbReference type="SUPFAM" id="SSF53254">
    <property type="entry name" value="Phosphoglycerate mutase-like"/>
    <property type="match status" value="1"/>
</dbReference>
<dbReference type="STRING" id="1140003.OMY_01873"/>
<reference evidence="2 3" key="1">
    <citation type="submission" date="2013-03" db="EMBL/GenBank/DDBJ databases">
        <title>The Genome Sequence of Enterococcus sulfureus ATCC_49903 (PacBio/Illumina hybrid assembly).</title>
        <authorList>
            <consortium name="The Broad Institute Genomics Platform"/>
            <consortium name="The Broad Institute Genome Sequencing Center for Infectious Disease"/>
            <person name="Earl A."/>
            <person name="Russ C."/>
            <person name="Gilmore M."/>
            <person name="Surin D."/>
            <person name="Walker B."/>
            <person name="Young S."/>
            <person name="Zeng Q."/>
            <person name="Gargeya S."/>
            <person name="Fitzgerald M."/>
            <person name="Haas B."/>
            <person name="Abouelleil A."/>
            <person name="Allen A.W."/>
            <person name="Alvarado L."/>
            <person name="Arachchi H.M."/>
            <person name="Berlin A.M."/>
            <person name="Chapman S.B."/>
            <person name="Gainer-Dewar J."/>
            <person name="Goldberg J."/>
            <person name="Griggs A."/>
            <person name="Gujja S."/>
            <person name="Hansen M."/>
            <person name="Howarth C."/>
            <person name="Imamovic A."/>
            <person name="Ireland A."/>
            <person name="Larimer J."/>
            <person name="McCowan C."/>
            <person name="Murphy C."/>
            <person name="Pearson M."/>
            <person name="Poon T.W."/>
            <person name="Priest M."/>
            <person name="Roberts A."/>
            <person name="Saif S."/>
            <person name="Shea T."/>
            <person name="Sisk P."/>
            <person name="Sykes S."/>
            <person name="Wortman J."/>
            <person name="Nusbaum C."/>
            <person name="Birren B."/>
        </authorList>
    </citation>
    <scope>NUCLEOTIDE SEQUENCE [LARGE SCALE GENOMIC DNA]</scope>
    <source>
        <strain evidence="2 3">ATCC 49903</strain>
    </source>
</reference>
<feature type="binding site" evidence="1">
    <location>
        <position position="60"/>
    </location>
    <ligand>
        <name>substrate</name>
    </ligand>
</feature>
<proteinExistence type="predicted"/>
<dbReference type="PATRIC" id="fig|1140003.3.peg.1804"/>
<dbReference type="GO" id="GO:0016791">
    <property type="term" value="F:phosphatase activity"/>
    <property type="evidence" value="ECO:0007669"/>
    <property type="project" value="TreeGrafter"/>
</dbReference>
<dbReference type="Pfam" id="PF00300">
    <property type="entry name" value="His_Phos_1"/>
    <property type="match status" value="1"/>
</dbReference>
<dbReference type="InterPro" id="IPR029033">
    <property type="entry name" value="His_PPase_superfam"/>
</dbReference>
<organism evidence="2 3">
    <name type="scientific">Enterococcus sulfureus ATCC 49903</name>
    <dbReference type="NCBI Taxonomy" id="1140003"/>
    <lineage>
        <taxon>Bacteria</taxon>
        <taxon>Bacillati</taxon>
        <taxon>Bacillota</taxon>
        <taxon>Bacilli</taxon>
        <taxon>Lactobacillales</taxon>
        <taxon>Enterococcaceae</taxon>
        <taxon>Enterococcus</taxon>
    </lineage>
</organism>
<comment type="caution">
    <text evidence="2">The sequence shown here is derived from an EMBL/GenBank/DDBJ whole genome shotgun (WGS) entry which is preliminary data.</text>
</comment>
<name>S0NNM8_9ENTE</name>
<evidence type="ECO:0000313" key="2">
    <source>
        <dbReference type="EMBL" id="EOT83097.1"/>
    </source>
</evidence>
<accession>S0NNM8</accession>
<dbReference type="PANTHER" id="PTHR48100:SF5">
    <property type="entry name" value="HISTIDINE PHOSPHATASE FAMILY PROTEIN"/>
    <property type="match status" value="1"/>
</dbReference>
<dbReference type="GO" id="GO:0005737">
    <property type="term" value="C:cytoplasm"/>
    <property type="evidence" value="ECO:0007669"/>
    <property type="project" value="TreeGrafter"/>
</dbReference>
<dbReference type="EMBL" id="ASWO01000007">
    <property type="protein sequence ID" value="EOT83097.1"/>
    <property type="molecule type" value="Genomic_DNA"/>
</dbReference>
<dbReference type="OrthoDB" id="9782128at2"/>
<dbReference type="InterPro" id="IPR050275">
    <property type="entry name" value="PGM_Phosphatase"/>
</dbReference>
<evidence type="ECO:0008006" key="4">
    <source>
        <dbReference type="Google" id="ProtNLM"/>
    </source>
</evidence>
<keyword evidence="3" id="KW-1185">Reference proteome</keyword>
<dbReference type="PANTHER" id="PTHR48100">
    <property type="entry name" value="BROAD-SPECIFICITY PHOSPHATASE YOR283W-RELATED"/>
    <property type="match status" value="1"/>
</dbReference>
<evidence type="ECO:0000313" key="3">
    <source>
        <dbReference type="Proteomes" id="UP000015961"/>
    </source>
</evidence>
<dbReference type="CDD" id="cd07067">
    <property type="entry name" value="HP_PGM_like"/>
    <property type="match status" value="1"/>
</dbReference>
<protein>
    <recommendedName>
        <fullName evidence="4">Phosphoglycerate mutase</fullName>
    </recommendedName>
</protein>
<gene>
    <name evidence="2" type="ORF">I573_02210</name>
</gene>
<dbReference type="RefSeq" id="WP_016186305.1">
    <property type="nucleotide sequence ID" value="NZ_ASWO01000007.1"/>
</dbReference>